<organism evidence="1 2">
    <name type="scientific">Lecanicillium saksenae</name>
    <dbReference type="NCBI Taxonomy" id="468837"/>
    <lineage>
        <taxon>Eukaryota</taxon>
        <taxon>Fungi</taxon>
        <taxon>Dikarya</taxon>
        <taxon>Ascomycota</taxon>
        <taxon>Pezizomycotina</taxon>
        <taxon>Sordariomycetes</taxon>
        <taxon>Hypocreomycetidae</taxon>
        <taxon>Hypocreales</taxon>
        <taxon>Cordycipitaceae</taxon>
        <taxon>Lecanicillium</taxon>
    </lineage>
</organism>
<protein>
    <submittedName>
        <fullName evidence="1">Uncharacterized protein</fullName>
    </submittedName>
</protein>
<dbReference type="Proteomes" id="UP001148737">
    <property type="component" value="Unassembled WGS sequence"/>
</dbReference>
<reference evidence="1" key="1">
    <citation type="submission" date="2022-07" db="EMBL/GenBank/DDBJ databases">
        <title>Genome Sequence of Lecanicillium saksenae.</title>
        <authorList>
            <person name="Buettner E."/>
        </authorList>
    </citation>
    <scope>NUCLEOTIDE SEQUENCE</scope>
    <source>
        <strain evidence="1">VT-O1</strain>
    </source>
</reference>
<proteinExistence type="predicted"/>
<name>A0ACC1QEL1_9HYPO</name>
<keyword evidence="2" id="KW-1185">Reference proteome</keyword>
<sequence>MSSSTAPADDPERQPLLSNTANAQDTQDGEPVVQPRPWWKRKRNFLKGCGLLFLIDLVVSGIVLLYLLLTRGHRDAVLRYPGETITWNPCGDLEGRPIECSTVVVPMDHFNASRSGNNTFTVPLVRLRGSGEAKRNILFNPGGPGGSGVDFLKGRGVMMQKALGDEFHLVGFDPRGIVTSTPQAVCFPDAKTRRTHKLQFDGVNKHDIERYSEVGVWTQACMDHLGEHAGFINTPQTAADMNSIMDALGQDGLYYIGYSYGTLLGATYAALFPNRTERVVIDGVVDTFSWYNNLTVPEFNQDDDAILAGFFDECAKDGDACKLSSFGRTGKEIQQNVTDFLDQLKKNPIPVYVNSTIFGSVSYTSIYYGIFMAMYSPRKWYSLADTLAQLMMGNATAALLAYPDHDPSDDVEGAQDAQLQAPARR</sequence>
<evidence type="ECO:0000313" key="1">
    <source>
        <dbReference type="EMBL" id="KAJ3473054.1"/>
    </source>
</evidence>
<comment type="caution">
    <text evidence="1">The sequence shown here is derived from an EMBL/GenBank/DDBJ whole genome shotgun (WGS) entry which is preliminary data.</text>
</comment>
<dbReference type="EMBL" id="JANAKD010002699">
    <property type="protein sequence ID" value="KAJ3473054.1"/>
    <property type="molecule type" value="Genomic_DNA"/>
</dbReference>
<evidence type="ECO:0000313" key="2">
    <source>
        <dbReference type="Proteomes" id="UP001148737"/>
    </source>
</evidence>
<accession>A0ACC1QEL1</accession>
<gene>
    <name evidence="1" type="ORF">NLG97_g10543</name>
</gene>